<feature type="domain" description="RCK N-terminal" evidence="14">
    <location>
        <begin position="275"/>
        <end position="411"/>
    </location>
</feature>
<keyword evidence="10" id="KW-0407">Ion channel</keyword>
<reference evidence="15" key="1">
    <citation type="submission" date="2025-08" db="UniProtKB">
        <authorList>
            <consortium name="Ensembl"/>
        </authorList>
    </citation>
    <scope>IDENTIFICATION</scope>
</reference>
<evidence type="ECO:0000313" key="15">
    <source>
        <dbReference type="Ensembl" id="ENSFHEP00000029828.1"/>
    </source>
</evidence>
<feature type="region of interest" description="Disordered" evidence="12">
    <location>
        <begin position="946"/>
        <end position="1020"/>
    </location>
</feature>
<dbReference type="Proteomes" id="UP000265000">
    <property type="component" value="Unplaced"/>
</dbReference>
<dbReference type="Gene3D" id="3.40.50.720">
    <property type="entry name" value="NAD(P)-binding Rossmann-like Domain"/>
    <property type="match status" value="1"/>
</dbReference>
<dbReference type="InterPro" id="IPR013099">
    <property type="entry name" value="K_chnl_dom"/>
</dbReference>
<dbReference type="AlphaFoldDB" id="A0A3Q2QPY2"/>
<feature type="region of interest" description="Disordered" evidence="12">
    <location>
        <begin position="1096"/>
        <end position="1121"/>
    </location>
</feature>
<keyword evidence="6" id="KW-0630">Potassium</keyword>
<dbReference type="GO" id="GO:0015271">
    <property type="term" value="F:outward rectifier potassium channel activity"/>
    <property type="evidence" value="ECO:0007669"/>
    <property type="project" value="TreeGrafter"/>
</dbReference>
<dbReference type="FunFam" id="3.40.50.720:FF:000011">
    <property type="entry name" value="Potassium channel subfamily T member 1"/>
    <property type="match status" value="1"/>
</dbReference>
<comment type="subcellular location">
    <subcellularLocation>
        <location evidence="1">Cell membrane</location>
        <topology evidence="1">Multi-pass membrane protein</topology>
    </subcellularLocation>
</comment>
<dbReference type="Ensembl" id="ENSFHET00000020770.1">
    <property type="protein sequence ID" value="ENSFHEP00000029828.1"/>
    <property type="gene ID" value="ENSFHEG00000014815.1"/>
</dbReference>
<feature type="transmembrane region" description="Helical" evidence="13">
    <location>
        <begin position="233"/>
        <end position="258"/>
    </location>
</feature>
<evidence type="ECO:0000256" key="8">
    <source>
        <dbReference type="ARBA" id="ARBA00023065"/>
    </source>
</evidence>
<keyword evidence="7 13" id="KW-1133">Transmembrane helix</keyword>
<comment type="catalytic activity">
    <reaction evidence="11">
        <text>K(+)(in) = K(+)(out)</text>
        <dbReference type="Rhea" id="RHEA:29463"/>
        <dbReference type="ChEBI" id="CHEBI:29103"/>
    </reaction>
</comment>
<dbReference type="GeneTree" id="ENSGT00940000166551"/>
<evidence type="ECO:0000256" key="6">
    <source>
        <dbReference type="ARBA" id="ARBA00022958"/>
    </source>
</evidence>
<evidence type="ECO:0000256" key="1">
    <source>
        <dbReference type="ARBA" id="ARBA00004651"/>
    </source>
</evidence>
<keyword evidence="9 13" id="KW-0472">Membrane</keyword>
<evidence type="ECO:0000259" key="14">
    <source>
        <dbReference type="PROSITE" id="PS51201"/>
    </source>
</evidence>
<keyword evidence="16" id="KW-1185">Reference proteome</keyword>
<dbReference type="PROSITE" id="PS51201">
    <property type="entry name" value="RCK_N"/>
    <property type="match status" value="1"/>
</dbReference>
<keyword evidence="8" id="KW-0406">Ion transport</keyword>
<evidence type="ECO:0000256" key="7">
    <source>
        <dbReference type="ARBA" id="ARBA00022989"/>
    </source>
</evidence>
<evidence type="ECO:0000313" key="16">
    <source>
        <dbReference type="Proteomes" id="UP000265000"/>
    </source>
</evidence>
<accession>A0A3Q2QPY2</accession>
<dbReference type="InterPro" id="IPR036291">
    <property type="entry name" value="NAD(P)-bd_dom_sf"/>
</dbReference>
<name>A0A3Q2QPY2_FUNHE</name>
<dbReference type="SUPFAM" id="SSF81324">
    <property type="entry name" value="Voltage-gated potassium channels"/>
    <property type="match status" value="1"/>
</dbReference>
<dbReference type="SUPFAM" id="SSF51735">
    <property type="entry name" value="NAD(P)-binding Rossmann-fold domains"/>
    <property type="match status" value="1"/>
</dbReference>
<proteinExistence type="predicted"/>
<reference evidence="15" key="2">
    <citation type="submission" date="2025-09" db="UniProtKB">
        <authorList>
            <consortium name="Ensembl"/>
        </authorList>
    </citation>
    <scope>IDENTIFICATION</scope>
</reference>
<dbReference type="Pfam" id="PF03493">
    <property type="entry name" value="BK_channel_a"/>
    <property type="match status" value="1"/>
</dbReference>
<dbReference type="PANTHER" id="PTHR10027">
    <property type="entry name" value="CALCIUM-ACTIVATED POTASSIUM CHANNEL ALPHA CHAIN"/>
    <property type="match status" value="1"/>
</dbReference>
<protein>
    <submittedName>
        <fullName evidence="15">Potassium channel subfamily T member 2-like</fullName>
    </submittedName>
</protein>
<dbReference type="InterPro" id="IPR003929">
    <property type="entry name" value="K_chnl_BK_asu"/>
</dbReference>
<dbReference type="Pfam" id="PF22614">
    <property type="entry name" value="Slo-like_RCK"/>
    <property type="match status" value="1"/>
</dbReference>
<sequence length="1121" mass="127283">MVELEKEVLPLPPRYRFRDLLLGDWQTDDRVQVEFYVNENTFKERLKLFFIKNQRSSLRVRMFNFALKVLSCLLYIIRVLLDNPQEDRQDCFSETMLLVYLSYKGNVWEQVLRVPFILEMISTVPFMITVILPSLRNIFIPVFLNCWLAKHALENMINDLHRAIQRTHSAMFNQVVILISTLVCLMFTCICGIQHLERAGNNLTLFDSLYFCVVTFSTVGFGDVTPQIWPSQLLVVIMIFVALIVLPIQFEQLAFLWMERQKSGGNYSRYRAQTEKHVVLCVSCLKIDLLMDFLNEFFAHPRLQDYYVVILCPAEMDVQVRRVLHVPLWALRVIYLQGSALKDQDLMRAKMDDAEACFILSNRFEVDRIAADHQTILRAWAVKDFAPNCPLYVQILKPENKFHVKFADHVVCEEEFKYAMLALNCVCPGTSTLITLLIHSSRGQDGGAGSPDQWHRTYRRCSANEVHHIRLEESKFFGEYQGKSFTFASFHAHKKFGVCLIGVRRLDTTNILLNPGPCHIMGASDTCFYINISKEENSAFVRGQREPSWGGSGGNSRGAHQSIYHGLTRLPVHSIIASMGTVAIDLQDSTSRSGSRPEMAGANTLALPAMGDSADERRHSIAPVLELVDGVNNPTFDLLGEQSEDEAGEDEINVSLCCRWVKGYPLNSPYIGSSPALCHLLQEKMPFCCLRMDKPCPHIPFEDARSYGFKNKLIIVSAESAGNGLYNFIVPLRAYYRTRKELKPIVLLLESILDSLLRCGITFADTMVVFDKESSMIAEEDYMADAKTIVNVQTLFRLFPALSIITELTHPANMRFMQFKVKDHYSLALSKLEKKEREKGSNLVFMFRLPFAAGKVFSVSMLDTLLYQSFVKDYMISITRLLLGLDSMPGSGFLCAMKITEDDLWIRTYGRLYQKLCSSTGDIPIGIYRTEAHKLPVSESQVSITVEDYEDTREPREPLLSRTGAHRNSTSSEPISTSSHSSDHPLLRRKSMQWARRLSRKGVRASSGAKGGPGSAAERISQQRLNLFRRSERQELNSLVRTRMKHLGLSPTGFNGMTDQGNRLSYILINPSPDTRLDLHDVVYLIRPDPLSLVPNQGSGRKCSAGLAESHRFDTQDSTHL</sequence>
<dbReference type="FunFam" id="1.10.287.70:FF:000168">
    <property type="entry name" value="Potassium sodium-activated channel subfamily T member 2"/>
    <property type="match status" value="1"/>
</dbReference>
<evidence type="ECO:0000256" key="11">
    <source>
        <dbReference type="ARBA" id="ARBA00034430"/>
    </source>
</evidence>
<dbReference type="GO" id="GO:0005886">
    <property type="term" value="C:plasma membrane"/>
    <property type="evidence" value="ECO:0007669"/>
    <property type="project" value="UniProtKB-SubCell"/>
</dbReference>
<evidence type="ECO:0000256" key="9">
    <source>
        <dbReference type="ARBA" id="ARBA00023136"/>
    </source>
</evidence>
<feature type="transmembrane region" description="Helical" evidence="13">
    <location>
        <begin position="62"/>
        <end position="81"/>
    </location>
</feature>
<dbReference type="GO" id="GO:0005228">
    <property type="term" value="F:intracellular sodium-activated potassium channel activity"/>
    <property type="evidence" value="ECO:0007669"/>
    <property type="project" value="TreeGrafter"/>
</dbReference>
<evidence type="ECO:0000256" key="3">
    <source>
        <dbReference type="ARBA" id="ARBA00022538"/>
    </source>
</evidence>
<evidence type="ECO:0000256" key="12">
    <source>
        <dbReference type="SAM" id="MobiDB-lite"/>
    </source>
</evidence>
<evidence type="ECO:0000256" key="10">
    <source>
        <dbReference type="ARBA" id="ARBA00023303"/>
    </source>
</evidence>
<feature type="compositionally biased region" description="Basic residues" evidence="12">
    <location>
        <begin position="987"/>
        <end position="1003"/>
    </location>
</feature>
<dbReference type="PANTHER" id="PTHR10027:SF35">
    <property type="entry name" value="POTASSIUM CHANNEL SUBFAMILY T MEMBER 2-LIKE"/>
    <property type="match status" value="1"/>
</dbReference>
<dbReference type="Pfam" id="PF07885">
    <property type="entry name" value="Ion_trans_2"/>
    <property type="match status" value="1"/>
</dbReference>
<keyword evidence="4 13" id="KW-0812">Transmembrane</keyword>
<dbReference type="InterPro" id="IPR003148">
    <property type="entry name" value="RCK_N"/>
</dbReference>
<organism evidence="15 16">
    <name type="scientific">Fundulus heteroclitus</name>
    <name type="common">Killifish</name>
    <name type="synonym">Mummichog</name>
    <dbReference type="NCBI Taxonomy" id="8078"/>
    <lineage>
        <taxon>Eukaryota</taxon>
        <taxon>Metazoa</taxon>
        <taxon>Chordata</taxon>
        <taxon>Craniata</taxon>
        <taxon>Vertebrata</taxon>
        <taxon>Euteleostomi</taxon>
        <taxon>Actinopterygii</taxon>
        <taxon>Neopterygii</taxon>
        <taxon>Teleostei</taxon>
        <taxon>Neoteleostei</taxon>
        <taxon>Acanthomorphata</taxon>
        <taxon>Ovalentaria</taxon>
        <taxon>Atherinomorphae</taxon>
        <taxon>Cyprinodontiformes</taxon>
        <taxon>Fundulidae</taxon>
        <taxon>Fundulus</taxon>
    </lineage>
</organism>
<dbReference type="STRING" id="8078.ENSFHEP00000029828"/>
<evidence type="ECO:0000256" key="4">
    <source>
        <dbReference type="ARBA" id="ARBA00022692"/>
    </source>
</evidence>
<evidence type="ECO:0000256" key="13">
    <source>
        <dbReference type="SAM" id="Phobius"/>
    </source>
</evidence>
<keyword evidence="3" id="KW-0633">Potassium transport</keyword>
<feature type="transmembrane region" description="Helical" evidence="13">
    <location>
        <begin position="208"/>
        <end position="226"/>
    </location>
</feature>
<feature type="compositionally biased region" description="Basic and acidic residues" evidence="12">
    <location>
        <begin position="1109"/>
        <end position="1121"/>
    </location>
</feature>
<evidence type="ECO:0000256" key="5">
    <source>
        <dbReference type="ARBA" id="ARBA00022826"/>
    </source>
</evidence>
<feature type="compositionally biased region" description="Low complexity" evidence="12">
    <location>
        <begin position="969"/>
        <end position="980"/>
    </location>
</feature>
<keyword evidence="5" id="KW-0631">Potassium channel</keyword>
<evidence type="ECO:0000256" key="2">
    <source>
        <dbReference type="ARBA" id="ARBA00022448"/>
    </source>
</evidence>
<dbReference type="InterPro" id="IPR047871">
    <property type="entry name" value="K_chnl_Slo-like"/>
</dbReference>
<keyword evidence="2" id="KW-0813">Transport</keyword>
<dbReference type="Gene3D" id="1.10.287.70">
    <property type="match status" value="1"/>
</dbReference>
<feature type="transmembrane region" description="Helical" evidence="13">
    <location>
        <begin position="126"/>
        <end position="149"/>
    </location>
</feature>
<feature type="transmembrane region" description="Helical" evidence="13">
    <location>
        <begin position="170"/>
        <end position="196"/>
    </location>
</feature>